<comment type="caution">
    <text evidence="1">The sequence shown here is derived from an EMBL/GenBank/DDBJ whole genome shotgun (WGS) entry which is preliminary data.</text>
</comment>
<reference evidence="1 2" key="1">
    <citation type="submission" date="2024-04" db="EMBL/GenBank/DDBJ databases">
        <title>Novel species of the genus Ideonella isolated from streams.</title>
        <authorList>
            <person name="Lu H."/>
        </authorList>
    </citation>
    <scope>NUCLEOTIDE SEQUENCE [LARGE SCALE GENOMIC DNA]</scope>
    <source>
        <strain evidence="1 2">DXS29W</strain>
    </source>
</reference>
<accession>A0ABU9BXR7</accession>
<keyword evidence="2" id="KW-1185">Reference proteome</keyword>
<evidence type="ECO:0000313" key="1">
    <source>
        <dbReference type="EMBL" id="MEK8033238.1"/>
    </source>
</evidence>
<gene>
    <name evidence="1" type="ORF">AACH06_20655</name>
</gene>
<organism evidence="1 2">
    <name type="scientific">Ideonella lacteola</name>
    <dbReference type="NCBI Taxonomy" id="2984193"/>
    <lineage>
        <taxon>Bacteria</taxon>
        <taxon>Pseudomonadati</taxon>
        <taxon>Pseudomonadota</taxon>
        <taxon>Betaproteobacteria</taxon>
        <taxon>Burkholderiales</taxon>
        <taxon>Sphaerotilaceae</taxon>
        <taxon>Ideonella</taxon>
    </lineage>
</organism>
<dbReference type="EMBL" id="JBBUTG010000015">
    <property type="protein sequence ID" value="MEK8033238.1"/>
    <property type="molecule type" value="Genomic_DNA"/>
</dbReference>
<sequence length="104" mass="12014">MAKSLATASHVSDQSLGMKEYKLLSWPDLPAEFRRTGYRRLLSDLSQRHISEALLMKRDGLKASEVRALLQFLASRKVLDVREAEPRSSRWRPDFGSWIRRLTA</sequence>
<evidence type="ECO:0000313" key="2">
    <source>
        <dbReference type="Proteomes" id="UP001371218"/>
    </source>
</evidence>
<name>A0ABU9BXR7_9BURK</name>
<dbReference type="RefSeq" id="WP_341427657.1">
    <property type="nucleotide sequence ID" value="NZ_JBBUTG010000015.1"/>
</dbReference>
<protein>
    <submittedName>
        <fullName evidence="1">Uncharacterized protein</fullName>
    </submittedName>
</protein>
<dbReference type="Proteomes" id="UP001371218">
    <property type="component" value="Unassembled WGS sequence"/>
</dbReference>
<proteinExistence type="predicted"/>